<dbReference type="Proteomes" id="UP001596297">
    <property type="component" value="Unassembled WGS sequence"/>
</dbReference>
<dbReference type="EMBL" id="JBHSWD010000001">
    <property type="protein sequence ID" value="MFC6592278.1"/>
    <property type="molecule type" value="Genomic_DNA"/>
</dbReference>
<proteinExistence type="predicted"/>
<accession>A0ABW1YE29</accession>
<keyword evidence="4" id="KW-1185">Reference proteome</keyword>
<evidence type="ECO:0000259" key="2">
    <source>
        <dbReference type="Pfam" id="PF13449"/>
    </source>
</evidence>
<reference evidence="4" key="1">
    <citation type="journal article" date="2019" name="Int. J. Syst. Evol. Microbiol.">
        <title>The Global Catalogue of Microorganisms (GCM) 10K type strain sequencing project: providing services to taxonomists for standard genome sequencing and annotation.</title>
        <authorList>
            <consortium name="The Broad Institute Genomics Platform"/>
            <consortium name="The Broad Institute Genome Sequencing Center for Infectious Disease"/>
            <person name="Wu L."/>
            <person name="Ma J."/>
        </authorList>
    </citation>
    <scope>NUCLEOTIDE SEQUENCE [LARGE SCALE GENOMIC DNA]</scope>
    <source>
        <strain evidence="4">CGMCC 1.15772</strain>
    </source>
</reference>
<evidence type="ECO:0000313" key="3">
    <source>
        <dbReference type="EMBL" id="MFC6592278.1"/>
    </source>
</evidence>
<comment type="caution">
    <text evidence="3">The sequence shown here is derived from an EMBL/GenBank/DDBJ whole genome shotgun (WGS) entry which is preliminary data.</text>
</comment>
<evidence type="ECO:0000313" key="4">
    <source>
        <dbReference type="Proteomes" id="UP001596297"/>
    </source>
</evidence>
<protein>
    <submittedName>
        <fullName evidence="3">Esterase-like activity of phytase family protein</fullName>
    </submittedName>
</protein>
<gene>
    <name evidence="3" type="ORF">ACFP81_09900</name>
</gene>
<feature type="signal peptide" evidence="1">
    <location>
        <begin position="1"/>
        <end position="24"/>
    </location>
</feature>
<organism evidence="3 4">
    <name type="scientific">Deinococcus lacus</name>
    <dbReference type="NCBI Taxonomy" id="392561"/>
    <lineage>
        <taxon>Bacteria</taxon>
        <taxon>Thermotogati</taxon>
        <taxon>Deinococcota</taxon>
        <taxon>Deinococci</taxon>
        <taxon>Deinococcales</taxon>
        <taxon>Deinococcaceae</taxon>
        <taxon>Deinococcus</taxon>
    </lineage>
</organism>
<feature type="chain" id="PRO_5046203595" evidence="1">
    <location>
        <begin position="25"/>
        <end position="423"/>
    </location>
</feature>
<feature type="domain" description="Phytase-like" evidence="2">
    <location>
        <begin position="62"/>
        <end position="387"/>
    </location>
</feature>
<dbReference type="RefSeq" id="WP_380083296.1">
    <property type="nucleotide sequence ID" value="NZ_JBHSWD010000001.1"/>
</dbReference>
<name>A0ABW1YE29_9DEIO</name>
<dbReference type="PANTHER" id="PTHR37957">
    <property type="entry name" value="BLR7070 PROTEIN"/>
    <property type="match status" value="1"/>
</dbReference>
<evidence type="ECO:0000256" key="1">
    <source>
        <dbReference type="SAM" id="SignalP"/>
    </source>
</evidence>
<dbReference type="InterPro" id="IPR027372">
    <property type="entry name" value="Phytase-like_dom"/>
</dbReference>
<dbReference type="SUPFAM" id="SSF63829">
    <property type="entry name" value="Calcium-dependent phosphotriesterase"/>
    <property type="match status" value="1"/>
</dbReference>
<dbReference type="Pfam" id="PF13449">
    <property type="entry name" value="Phytase-like"/>
    <property type="match status" value="1"/>
</dbReference>
<sequence length="423" mass="45434">MKTPLRRTAALTLALGLSLCTAQAAPATLVGFASQPADTFAGGPQTGAYSGGLRGTPRFPGQPVQGLSGVAFGPGGSWLMLADNGLGSKANSADLLLRVYRMDIKPARASGEQGSVKVLGHINLRDPDRKVPWIIKNDASADRLLTGYDFDPESLAVAPDGTLWIGEEFGPYLLHFSADGKLLEAPLQTPELSALAEKDAAKRTYVRSPQHFSFLTGAPQPGKTSEATIAASGGYEAMALSPSGKTLYPMLERAVLGDSPDLRRLYALDTATREWSFVGYYPVDTANPDMRTGDMTPINEDEYLVIERDDLGGGEAKFKKLFVINVRQKDAQGRLLKRELVDLLNIRDPQGIGAGTQNGRFSFPYVSVEDVMVIDPQTVLVANDNNYPAEGERAPGLKNPSEFIWLRLDTPLNTGAGVGRPNN</sequence>
<dbReference type="PANTHER" id="PTHR37957:SF1">
    <property type="entry name" value="PHYTASE-LIKE DOMAIN-CONTAINING PROTEIN"/>
    <property type="match status" value="1"/>
</dbReference>
<keyword evidence="1" id="KW-0732">Signal</keyword>